<sequence>MGDFWLIVNNVAKEPNVFVLLPEEIKSLAHRGEKEGRVSYWLQPTSYDQPQFKEAWHRIGLGHESA</sequence>
<dbReference type="AlphaFoldDB" id="A0A3R8X7G0"/>
<gene>
    <name evidence="1" type="ORF">EGJ44_22750</name>
</gene>
<organism evidence="1 2">
    <name type="scientific">Ectopseudomonas oleovorans</name>
    <name type="common">Pseudomonas oleovorans</name>
    <dbReference type="NCBI Taxonomy" id="301"/>
    <lineage>
        <taxon>Bacteria</taxon>
        <taxon>Pseudomonadati</taxon>
        <taxon>Pseudomonadota</taxon>
        <taxon>Gammaproteobacteria</taxon>
        <taxon>Pseudomonadales</taxon>
        <taxon>Pseudomonadaceae</taxon>
        <taxon>Ectopseudomonas</taxon>
    </lineage>
</organism>
<protein>
    <submittedName>
        <fullName evidence="1">Uncharacterized protein</fullName>
    </submittedName>
</protein>
<comment type="caution">
    <text evidence="1">The sequence shown here is derived from an EMBL/GenBank/DDBJ whole genome shotgun (WGS) entry which is preliminary data.</text>
</comment>
<dbReference type="Proteomes" id="UP000272833">
    <property type="component" value="Unassembled WGS sequence"/>
</dbReference>
<evidence type="ECO:0000313" key="2">
    <source>
        <dbReference type="Proteomes" id="UP000272833"/>
    </source>
</evidence>
<dbReference type="EMBL" id="RHRS01000130">
    <property type="protein sequence ID" value="RRW24908.1"/>
    <property type="molecule type" value="Genomic_DNA"/>
</dbReference>
<evidence type="ECO:0000313" key="1">
    <source>
        <dbReference type="EMBL" id="RRW24908.1"/>
    </source>
</evidence>
<proteinExistence type="predicted"/>
<accession>A0A3R8X7G0</accession>
<name>A0A3R8X7G0_ECTOL</name>
<reference evidence="1 2" key="1">
    <citation type="submission" date="2018-10" db="EMBL/GenBank/DDBJ databases">
        <title>Transmission dynamics of multidrug resistant bacteria on intensive care unit surfaces.</title>
        <authorList>
            <person name="D'Souza A.W."/>
            <person name="Potter R.F."/>
            <person name="Wallace M."/>
            <person name="Shupe A."/>
            <person name="Patel S."/>
            <person name="Sun S."/>
            <person name="Gul D."/>
            <person name="Kwon J.H."/>
            <person name="Andleeb S."/>
            <person name="Burnham C.-A.D."/>
            <person name="Dantas G."/>
        </authorList>
    </citation>
    <scope>NUCLEOTIDE SEQUENCE [LARGE SCALE GENOMIC DNA]</scope>
    <source>
        <strain evidence="1 2">PO_271</strain>
    </source>
</reference>